<name>A0A0F9MVZ0_9ZZZZ</name>
<accession>A0A0F9MVZ0</accession>
<comment type="caution">
    <text evidence="1">The sequence shown here is derived from an EMBL/GenBank/DDBJ whole genome shotgun (WGS) entry which is preliminary data.</text>
</comment>
<dbReference type="EMBL" id="LAZR01009310">
    <property type="protein sequence ID" value="KKM73387.1"/>
    <property type="molecule type" value="Genomic_DNA"/>
</dbReference>
<dbReference type="AlphaFoldDB" id="A0A0F9MVZ0"/>
<reference evidence="1" key="1">
    <citation type="journal article" date="2015" name="Nature">
        <title>Complex archaea that bridge the gap between prokaryotes and eukaryotes.</title>
        <authorList>
            <person name="Spang A."/>
            <person name="Saw J.H."/>
            <person name="Jorgensen S.L."/>
            <person name="Zaremba-Niedzwiedzka K."/>
            <person name="Martijn J."/>
            <person name="Lind A.E."/>
            <person name="van Eijk R."/>
            <person name="Schleper C."/>
            <person name="Guy L."/>
            <person name="Ettema T.J."/>
        </authorList>
    </citation>
    <scope>NUCLEOTIDE SEQUENCE</scope>
</reference>
<protein>
    <submittedName>
        <fullName evidence="1">Uncharacterized protein</fullName>
    </submittedName>
</protein>
<organism evidence="1">
    <name type="scientific">marine sediment metagenome</name>
    <dbReference type="NCBI Taxonomy" id="412755"/>
    <lineage>
        <taxon>unclassified sequences</taxon>
        <taxon>metagenomes</taxon>
        <taxon>ecological metagenomes</taxon>
    </lineage>
</organism>
<sequence>MTSDTNPIEALRRVLDVGVHRYNCSLIPRPCTCGWDDSVADARRALGRVEAVVESAQRLPDIIEHERHYHRASPDMNEPNRGACKLCREVVRLQAALAPFTEAKHE</sequence>
<evidence type="ECO:0000313" key="1">
    <source>
        <dbReference type="EMBL" id="KKM73387.1"/>
    </source>
</evidence>
<proteinExistence type="predicted"/>
<gene>
    <name evidence="1" type="ORF">LCGC14_1411010</name>
</gene>